<dbReference type="PANTHER" id="PTHR12801:SF45">
    <property type="entry name" value="RNA EXONUCLEASE 4"/>
    <property type="match status" value="1"/>
</dbReference>
<organism evidence="6 7">
    <name type="scientific">Dreissena polymorpha</name>
    <name type="common">Zebra mussel</name>
    <name type="synonym">Mytilus polymorpha</name>
    <dbReference type="NCBI Taxonomy" id="45954"/>
    <lineage>
        <taxon>Eukaryota</taxon>
        <taxon>Metazoa</taxon>
        <taxon>Spiralia</taxon>
        <taxon>Lophotrochozoa</taxon>
        <taxon>Mollusca</taxon>
        <taxon>Bivalvia</taxon>
        <taxon>Autobranchia</taxon>
        <taxon>Heteroconchia</taxon>
        <taxon>Euheterodonta</taxon>
        <taxon>Imparidentia</taxon>
        <taxon>Neoheterodontei</taxon>
        <taxon>Myida</taxon>
        <taxon>Dreissenoidea</taxon>
        <taxon>Dreissenidae</taxon>
        <taxon>Dreissena</taxon>
    </lineage>
</organism>
<dbReference type="InterPro" id="IPR012337">
    <property type="entry name" value="RNaseH-like_sf"/>
</dbReference>
<dbReference type="GO" id="GO:0004527">
    <property type="term" value="F:exonuclease activity"/>
    <property type="evidence" value="ECO:0007669"/>
    <property type="project" value="InterPro"/>
</dbReference>
<dbReference type="InterPro" id="IPR013520">
    <property type="entry name" value="Ribonucl_H"/>
</dbReference>
<dbReference type="PANTHER" id="PTHR12801">
    <property type="entry name" value="RNA EXONUCLEASE REXO1 / RECO3 FAMILY MEMBER-RELATED"/>
    <property type="match status" value="1"/>
</dbReference>
<reference evidence="6" key="2">
    <citation type="submission" date="2020-11" db="EMBL/GenBank/DDBJ databases">
        <authorList>
            <person name="McCartney M.A."/>
            <person name="Auch B."/>
            <person name="Kono T."/>
            <person name="Mallez S."/>
            <person name="Becker A."/>
            <person name="Gohl D.M."/>
            <person name="Silverstein K.A.T."/>
            <person name="Koren S."/>
            <person name="Bechman K.B."/>
            <person name="Herman A."/>
            <person name="Abrahante J.E."/>
            <person name="Garbe J."/>
        </authorList>
    </citation>
    <scope>NUCLEOTIDE SEQUENCE</scope>
    <source>
        <strain evidence="6">Duluth1</strain>
        <tissue evidence="6">Whole animal</tissue>
    </source>
</reference>
<dbReference type="SMART" id="SM00479">
    <property type="entry name" value="EXOIII"/>
    <property type="match status" value="1"/>
</dbReference>
<proteinExistence type="predicted"/>
<accession>A0A9D3YJ53</accession>
<dbReference type="AlphaFoldDB" id="A0A9D3YJ53"/>
<dbReference type="SUPFAM" id="SSF53098">
    <property type="entry name" value="Ribonuclease H-like"/>
    <property type="match status" value="1"/>
</dbReference>
<comment type="function">
    <text evidence="4">Exoribonuclease involved in ribosome biosynthesis. Involved in the processing of ITS1, the internal transcribed spacer localized between the 18S and 5.8S rRNAs.</text>
</comment>
<reference evidence="6" key="1">
    <citation type="journal article" date="2019" name="bioRxiv">
        <title>The Genome of the Zebra Mussel, Dreissena polymorpha: A Resource for Invasive Species Research.</title>
        <authorList>
            <person name="McCartney M.A."/>
            <person name="Auch B."/>
            <person name="Kono T."/>
            <person name="Mallez S."/>
            <person name="Zhang Y."/>
            <person name="Obille A."/>
            <person name="Becker A."/>
            <person name="Abrahante J.E."/>
            <person name="Garbe J."/>
            <person name="Badalamenti J.P."/>
            <person name="Herman A."/>
            <person name="Mangelson H."/>
            <person name="Liachko I."/>
            <person name="Sullivan S."/>
            <person name="Sone E.D."/>
            <person name="Koren S."/>
            <person name="Silverstein K.A.T."/>
            <person name="Beckman K.B."/>
            <person name="Gohl D.M."/>
        </authorList>
    </citation>
    <scope>NUCLEOTIDE SEQUENCE</scope>
    <source>
        <strain evidence="6">Duluth1</strain>
        <tissue evidence="6">Whole animal</tissue>
    </source>
</reference>
<dbReference type="GO" id="GO:0006364">
    <property type="term" value="P:rRNA processing"/>
    <property type="evidence" value="ECO:0007669"/>
    <property type="project" value="UniProtKB-KW"/>
</dbReference>
<dbReference type="GO" id="GO:0003676">
    <property type="term" value="F:nucleic acid binding"/>
    <property type="evidence" value="ECO:0007669"/>
    <property type="project" value="InterPro"/>
</dbReference>
<evidence type="ECO:0000256" key="2">
    <source>
        <dbReference type="ARBA" id="ARBA00022722"/>
    </source>
</evidence>
<dbReference type="GO" id="GO:0005634">
    <property type="term" value="C:nucleus"/>
    <property type="evidence" value="ECO:0007669"/>
    <property type="project" value="TreeGrafter"/>
</dbReference>
<dbReference type="InterPro" id="IPR036397">
    <property type="entry name" value="RNaseH_sf"/>
</dbReference>
<name>A0A9D3YJ53_DREPO</name>
<sequence length="336" mass="37832">MLAGFLKKKIHVFKKIPLLVILGKGGPGSKRKRQWDAVKDETGFPPLSNYVALDCEFVGVRNDESCLGRCSIVDSEGRVLCDLYAMPEDPITHYRTPWSGITRGHMKNAFPLELALAKISNILQGKIVVGHDLRRDFNVLGFQPQPEFIRDTSTFRGMMGPGANRRSLKSLALEHLDLQIQVGPHCSIQDARAAMSLYRLVRHEWETNRLAENSSKNGNQGDWLSYVNRTMTDTWTKMYGICFNIKDVEADVVAEDKDISGLGGNENVDRIANDDYWVIKNPRDYKVGLSNIQQVFFENSESKLSVLNNKIKMDSGVVIKAKSITTKKSKKNFCGF</sequence>
<keyword evidence="3" id="KW-0378">Hydrolase</keyword>
<evidence type="ECO:0000313" key="6">
    <source>
        <dbReference type="EMBL" id="KAH3699815.1"/>
    </source>
</evidence>
<comment type="caution">
    <text evidence="6">The sequence shown here is derived from an EMBL/GenBank/DDBJ whole genome shotgun (WGS) entry which is preliminary data.</text>
</comment>
<dbReference type="Proteomes" id="UP000828390">
    <property type="component" value="Unassembled WGS sequence"/>
</dbReference>
<keyword evidence="2" id="KW-0540">Nuclease</keyword>
<keyword evidence="1" id="KW-0698">rRNA processing</keyword>
<evidence type="ECO:0000256" key="3">
    <source>
        <dbReference type="ARBA" id="ARBA00022801"/>
    </source>
</evidence>
<gene>
    <name evidence="6" type="ORF">DPMN_074778</name>
</gene>
<keyword evidence="7" id="KW-1185">Reference proteome</keyword>
<dbReference type="Pfam" id="PF00929">
    <property type="entry name" value="RNase_T"/>
    <property type="match status" value="1"/>
</dbReference>
<evidence type="ECO:0000256" key="4">
    <source>
        <dbReference type="ARBA" id="ARBA00025599"/>
    </source>
</evidence>
<dbReference type="Gene3D" id="3.30.420.10">
    <property type="entry name" value="Ribonuclease H-like superfamily/Ribonuclease H"/>
    <property type="match status" value="1"/>
</dbReference>
<dbReference type="EMBL" id="JAIWYP010000015">
    <property type="protein sequence ID" value="KAH3699815.1"/>
    <property type="molecule type" value="Genomic_DNA"/>
</dbReference>
<dbReference type="InterPro" id="IPR047021">
    <property type="entry name" value="REXO1/3/4-like"/>
</dbReference>
<evidence type="ECO:0000313" key="7">
    <source>
        <dbReference type="Proteomes" id="UP000828390"/>
    </source>
</evidence>
<feature type="domain" description="Exonuclease" evidence="5">
    <location>
        <begin position="49"/>
        <end position="207"/>
    </location>
</feature>
<dbReference type="OrthoDB" id="16516at2759"/>
<evidence type="ECO:0000256" key="1">
    <source>
        <dbReference type="ARBA" id="ARBA00022552"/>
    </source>
</evidence>
<evidence type="ECO:0000259" key="5">
    <source>
        <dbReference type="SMART" id="SM00479"/>
    </source>
</evidence>
<protein>
    <recommendedName>
        <fullName evidence="5">Exonuclease domain-containing protein</fullName>
    </recommendedName>
</protein>